<dbReference type="VEuPathDB" id="PlasmoDB:C922_05002"/>
<feature type="compositionally biased region" description="Basic and acidic residues" evidence="1">
    <location>
        <begin position="354"/>
        <end position="370"/>
    </location>
</feature>
<dbReference type="AlphaFoldDB" id="W6ZV00"/>
<feature type="region of interest" description="Disordered" evidence="1">
    <location>
        <begin position="333"/>
        <end position="454"/>
    </location>
</feature>
<feature type="compositionally biased region" description="Basic and acidic residues" evidence="1">
    <location>
        <begin position="416"/>
        <end position="426"/>
    </location>
</feature>
<evidence type="ECO:0000313" key="4">
    <source>
        <dbReference type="Proteomes" id="UP000030640"/>
    </source>
</evidence>
<name>W6ZV00_9APIC</name>
<sequence>MIRLKETKKREGWSMLQPHTAADQCKQEYHRYCLGAIKGYQDAVPGFLGDWGTNLEEMTKAIDWNKLKEGEDGMMKSMIGSGGDKYEWAGLLTCVMYEAIKVQKIDIKAKHPLGPVWDRHCWPKLLKRGTTDNWDQGATGQSMLKAVACLMRALIGYDRTEQHNDDGIRNRCQPIWDKVALRLRIGEQSASQDGDEQLGRFVKQLRTNETPGEPECTRLGLILTIYYGMRSCAERSRAYELTGLIRGGSEGLRRIGQCQFQGQTLSCKATDSPSEGTNLNIWTTTQQSLITGLPPVPQKVLKLTETDSGNPLPKGAPTAGASRSDFTWVNSWNQQQKNKHLEEQKSPLYVRGHGNSDDLRQESRERKESSATRTPTSPRPGNDEVNVEVQTNQPIQASNVSESRDPRSPQGQEFPTRSHDPMKLKEQGLLSHTQRQETTNDNHLNQGQLGQRHLTPADRQTELVEIGLGPKVGYGVGGLMAGVLSLASLYGLYRLYFKKPRRNKPSFPQLSTRDKYEKAGLRNQTKPAPRQLEGVELDSQDLLRYDCMPPRTEEINI</sequence>
<dbReference type="RefSeq" id="XP_008818797.1">
    <property type="nucleotide sequence ID" value="XM_008820575.1"/>
</dbReference>
<dbReference type="EMBL" id="KI965493">
    <property type="protein sequence ID" value="EUD64587.1"/>
    <property type="molecule type" value="Genomic_DNA"/>
</dbReference>
<feature type="compositionally biased region" description="Polar residues" evidence="1">
    <location>
        <begin position="388"/>
        <end position="401"/>
    </location>
</feature>
<evidence type="ECO:0000256" key="1">
    <source>
        <dbReference type="SAM" id="MobiDB-lite"/>
    </source>
</evidence>
<evidence type="ECO:0000256" key="2">
    <source>
        <dbReference type="SAM" id="Phobius"/>
    </source>
</evidence>
<organism evidence="3 4">
    <name type="scientific">Plasmodium inui San Antonio 1</name>
    <dbReference type="NCBI Taxonomy" id="1237626"/>
    <lineage>
        <taxon>Eukaryota</taxon>
        <taxon>Sar</taxon>
        <taxon>Alveolata</taxon>
        <taxon>Apicomplexa</taxon>
        <taxon>Aconoidasida</taxon>
        <taxon>Haemosporida</taxon>
        <taxon>Plasmodiidae</taxon>
        <taxon>Plasmodium</taxon>
        <taxon>Plasmodium (Plasmodium)</taxon>
    </lineage>
</organism>
<protein>
    <submittedName>
        <fullName evidence="3">Uncharacterized protein</fullName>
    </submittedName>
</protein>
<evidence type="ECO:0000313" key="3">
    <source>
        <dbReference type="EMBL" id="EUD64587.1"/>
    </source>
</evidence>
<proteinExistence type="predicted"/>
<keyword evidence="2" id="KW-1133">Transmembrane helix</keyword>
<feature type="transmembrane region" description="Helical" evidence="2">
    <location>
        <begin position="472"/>
        <end position="493"/>
    </location>
</feature>
<keyword evidence="4" id="KW-1185">Reference proteome</keyword>
<dbReference type="Proteomes" id="UP000030640">
    <property type="component" value="Unassembled WGS sequence"/>
</dbReference>
<gene>
    <name evidence="3" type="ORF">C922_05002</name>
</gene>
<accession>W6ZV00</accession>
<dbReference type="GeneID" id="20040276"/>
<feature type="region of interest" description="Disordered" evidence="1">
    <location>
        <begin position="304"/>
        <end position="323"/>
    </location>
</feature>
<keyword evidence="2" id="KW-0472">Membrane</keyword>
<keyword evidence="2" id="KW-0812">Transmembrane</keyword>
<reference evidence="3 4" key="1">
    <citation type="submission" date="2013-02" db="EMBL/GenBank/DDBJ databases">
        <title>The Genome Sequence of Plasmodium inui San Antonio 1.</title>
        <authorList>
            <consortium name="The Broad Institute Genome Sequencing Platform"/>
            <consortium name="The Broad Institute Genome Sequencing Center for Infectious Disease"/>
            <person name="Neafsey D."/>
            <person name="Cheeseman I."/>
            <person name="Volkman S."/>
            <person name="Adams J."/>
            <person name="Walker B."/>
            <person name="Young S.K."/>
            <person name="Zeng Q."/>
            <person name="Gargeya S."/>
            <person name="Fitzgerald M."/>
            <person name="Haas B."/>
            <person name="Abouelleil A."/>
            <person name="Alvarado L."/>
            <person name="Arachchi H.M."/>
            <person name="Berlin A.M."/>
            <person name="Chapman S.B."/>
            <person name="Dewar J."/>
            <person name="Goldberg J."/>
            <person name="Griggs A."/>
            <person name="Gujja S."/>
            <person name="Hansen M."/>
            <person name="Howarth C."/>
            <person name="Imamovic A."/>
            <person name="Larimer J."/>
            <person name="McCowan C."/>
            <person name="Murphy C."/>
            <person name="Neiman D."/>
            <person name="Pearson M."/>
            <person name="Priest M."/>
            <person name="Roberts A."/>
            <person name="Saif S."/>
            <person name="Shea T."/>
            <person name="Sisk P."/>
            <person name="Sykes S."/>
            <person name="Wortman J."/>
            <person name="Nusbaum C."/>
            <person name="Birren B."/>
        </authorList>
    </citation>
    <scope>NUCLEOTIDE SEQUENCE [LARGE SCALE GENOMIC DNA]</scope>
    <source>
        <strain evidence="3 4">San Antonio 1</strain>
    </source>
</reference>